<dbReference type="SUPFAM" id="SSF51445">
    <property type="entry name" value="(Trans)glycosidases"/>
    <property type="match status" value="1"/>
</dbReference>
<evidence type="ECO:0000313" key="7">
    <source>
        <dbReference type="EMBL" id="MST57010.1"/>
    </source>
</evidence>
<evidence type="ECO:0000256" key="3">
    <source>
        <dbReference type="ARBA" id="ARBA00022801"/>
    </source>
</evidence>
<evidence type="ECO:0000313" key="8">
    <source>
        <dbReference type="Proteomes" id="UP000476055"/>
    </source>
</evidence>
<keyword evidence="8" id="KW-1185">Reference proteome</keyword>
<accession>A0A6L5YG27</accession>
<dbReference type="PRINTS" id="PR00131">
    <property type="entry name" value="GLHYDRLASE1"/>
</dbReference>
<dbReference type="InterPro" id="IPR018120">
    <property type="entry name" value="Glyco_hydro_1_AS"/>
</dbReference>
<dbReference type="GO" id="GO:0016052">
    <property type="term" value="P:carbohydrate catabolic process"/>
    <property type="evidence" value="ECO:0007669"/>
    <property type="project" value="TreeGrafter"/>
</dbReference>
<evidence type="ECO:0000256" key="6">
    <source>
        <dbReference type="RuleBase" id="RU003690"/>
    </source>
</evidence>
<comment type="similarity">
    <text evidence="1 6">Belongs to the glycosyl hydrolase 1 family.</text>
</comment>
<dbReference type="EMBL" id="VUMU01000002">
    <property type="protein sequence ID" value="MST57010.1"/>
    <property type="molecule type" value="Genomic_DNA"/>
</dbReference>
<dbReference type="InterPro" id="IPR001360">
    <property type="entry name" value="Glyco_hydro_1"/>
</dbReference>
<dbReference type="PANTHER" id="PTHR10353:SF36">
    <property type="entry name" value="LP05116P"/>
    <property type="match status" value="1"/>
</dbReference>
<dbReference type="Pfam" id="PF00232">
    <property type="entry name" value="Glyco_hydro_1"/>
    <property type="match status" value="2"/>
</dbReference>
<proteinExistence type="inferred from homology"/>
<comment type="caution">
    <text evidence="7">The sequence shown here is derived from an EMBL/GenBank/DDBJ whole genome shotgun (WGS) entry which is preliminary data.</text>
</comment>
<dbReference type="InterPro" id="IPR017853">
    <property type="entry name" value="GH"/>
</dbReference>
<sequence>MAKFEKDFLLGASTAAHQVEGNNVHSDYWLMEHMEYSQFVEPSGDAVDHYHRYEEDIRMLAEAGLNAYRFSIEWARIEPEQGKFDANEIEHYRKVIACCRKYGVEPIVTLHHFTSPAWLIRMGGWDNEEVIPLFAAYAKYVTEQLGGELNYICTINEANMRLQIHALMERFKKQMMAKMAAAKSLEAEKKPEGMEGQVQVGLNLNDPMERMKLNAMENVKVFGDPQPHTFVSAAGENGDEIVCRAHKAAKAAIKTVRPKIKVGITLSLHDMQWIEGGEEKAQKEWEEEFTHYIPYILEDDFLGLQNYTRTTYGPDGIVPVPAGTPMTQMDYENYPEALEHCIRRVHEELPEVPILVTENGIATGDDAQRCTFIEQALAGIERCIADSIPVIGYCHWSLIDNFEWQKGYALTFGLCAVDRTTQERFPKKSLKLLGSYR</sequence>
<organism evidence="7 8">
    <name type="scientific">Waltera intestinalis</name>
    <dbReference type="NCBI Taxonomy" id="2606635"/>
    <lineage>
        <taxon>Bacteria</taxon>
        <taxon>Bacillati</taxon>
        <taxon>Bacillota</taxon>
        <taxon>Clostridia</taxon>
        <taxon>Lachnospirales</taxon>
        <taxon>Lachnospiraceae</taxon>
        <taxon>Waltera</taxon>
    </lineage>
</organism>
<dbReference type="RefSeq" id="WP_154495051.1">
    <property type="nucleotide sequence ID" value="NZ_VUMU01000002.1"/>
</dbReference>
<dbReference type="EC" id="3.2.1.21" evidence="2"/>
<reference evidence="7 8" key="1">
    <citation type="submission" date="2019-08" db="EMBL/GenBank/DDBJ databases">
        <title>In-depth cultivation of the pig gut microbiome towards novel bacterial diversity and tailored functional studies.</title>
        <authorList>
            <person name="Wylensek D."/>
            <person name="Hitch T.C.A."/>
            <person name="Clavel T."/>
        </authorList>
    </citation>
    <scope>NUCLEOTIDE SEQUENCE [LARGE SCALE GENOMIC DNA]</scope>
    <source>
        <strain evidence="7 8">WCA3-601-WT-6H</strain>
    </source>
</reference>
<keyword evidence="3 7" id="KW-0378">Hydrolase</keyword>
<dbReference type="PROSITE" id="PS00572">
    <property type="entry name" value="GLYCOSYL_HYDROL_F1_1"/>
    <property type="match status" value="1"/>
</dbReference>
<name>A0A6L5YG27_9FIRM</name>
<evidence type="ECO:0000256" key="1">
    <source>
        <dbReference type="ARBA" id="ARBA00010838"/>
    </source>
</evidence>
<protein>
    <recommendedName>
        <fullName evidence="2">beta-glucosidase</fullName>
        <ecNumber evidence="2">3.2.1.21</ecNumber>
    </recommendedName>
</protein>
<dbReference type="Proteomes" id="UP000476055">
    <property type="component" value="Unassembled WGS sequence"/>
</dbReference>
<dbReference type="AlphaFoldDB" id="A0A6L5YG27"/>
<dbReference type="PANTHER" id="PTHR10353">
    <property type="entry name" value="GLYCOSYL HYDROLASE"/>
    <property type="match status" value="1"/>
</dbReference>
<dbReference type="GO" id="GO:0008422">
    <property type="term" value="F:beta-glucosidase activity"/>
    <property type="evidence" value="ECO:0007669"/>
    <property type="project" value="UniProtKB-EC"/>
</dbReference>
<evidence type="ECO:0000256" key="2">
    <source>
        <dbReference type="ARBA" id="ARBA00012744"/>
    </source>
</evidence>
<evidence type="ECO:0000256" key="4">
    <source>
        <dbReference type="ARBA" id="ARBA00023295"/>
    </source>
</evidence>
<dbReference type="GO" id="GO:0005829">
    <property type="term" value="C:cytosol"/>
    <property type="evidence" value="ECO:0007669"/>
    <property type="project" value="TreeGrafter"/>
</dbReference>
<dbReference type="Gene3D" id="3.20.20.80">
    <property type="entry name" value="Glycosidases"/>
    <property type="match status" value="1"/>
</dbReference>
<keyword evidence="4" id="KW-0326">Glycosidase</keyword>
<evidence type="ECO:0000256" key="5">
    <source>
        <dbReference type="PROSITE-ProRule" id="PRU10055"/>
    </source>
</evidence>
<feature type="active site" description="Nucleophile" evidence="5">
    <location>
        <position position="358"/>
    </location>
</feature>
<gene>
    <name evidence="7" type="ORF">FYJ59_01895</name>
</gene>